<dbReference type="PROSITE" id="PS00041">
    <property type="entry name" value="HTH_ARAC_FAMILY_1"/>
    <property type="match status" value="1"/>
</dbReference>
<evidence type="ECO:0000256" key="1">
    <source>
        <dbReference type="ARBA" id="ARBA00023015"/>
    </source>
</evidence>
<evidence type="ECO:0000313" key="6">
    <source>
        <dbReference type="Proteomes" id="UP000051804"/>
    </source>
</evidence>
<evidence type="ECO:0000313" key="5">
    <source>
        <dbReference type="EMBL" id="KRK73947.1"/>
    </source>
</evidence>
<dbReference type="InterPro" id="IPR018062">
    <property type="entry name" value="HTH_AraC-typ_CS"/>
</dbReference>
<keyword evidence="3" id="KW-0804">Transcription</keyword>
<dbReference type="PRINTS" id="PR00032">
    <property type="entry name" value="HTHARAC"/>
</dbReference>
<keyword evidence="1" id="KW-0805">Transcription regulation</keyword>
<feature type="domain" description="HTH araC/xylS-type" evidence="4">
    <location>
        <begin position="177"/>
        <end position="274"/>
    </location>
</feature>
<dbReference type="GO" id="GO:0003700">
    <property type="term" value="F:DNA-binding transcription factor activity"/>
    <property type="evidence" value="ECO:0007669"/>
    <property type="project" value="InterPro"/>
</dbReference>
<dbReference type="Pfam" id="PF12833">
    <property type="entry name" value="HTH_18"/>
    <property type="match status" value="1"/>
</dbReference>
<dbReference type="InterPro" id="IPR009057">
    <property type="entry name" value="Homeodomain-like_sf"/>
</dbReference>
<evidence type="ECO:0000256" key="2">
    <source>
        <dbReference type="ARBA" id="ARBA00023125"/>
    </source>
</evidence>
<dbReference type="Gene3D" id="1.10.10.60">
    <property type="entry name" value="Homeodomain-like"/>
    <property type="match status" value="2"/>
</dbReference>
<gene>
    <name evidence="5" type="ORF">FD02_GL001780</name>
</gene>
<accession>A0A0R1JSB1</accession>
<name>A0A0R1JSB1_9LACO</name>
<protein>
    <recommendedName>
        <fullName evidence="4">HTH araC/xylS-type domain-containing protein</fullName>
    </recommendedName>
</protein>
<dbReference type="RefSeq" id="WP_056950136.1">
    <property type="nucleotide sequence ID" value="NZ_AZDJ01000003.1"/>
</dbReference>
<dbReference type="STRING" id="1291734.FD02_GL001780"/>
<evidence type="ECO:0000256" key="3">
    <source>
        <dbReference type="ARBA" id="ARBA00023163"/>
    </source>
</evidence>
<reference evidence="5 6" key="1">
    <citation type="journal article" date="2015" name="Genome Announc.">
        <title>Expanding the biotechnology potential of lactobacilli through comparative genomics of 213 strains and associated genera.</title>
        <authorList>
            <person name="Sun Z."/>
            <person name="Harris H.M."/>
            <person name="McCann A."/>
            <person name="Guo C."/>
            <person name="Argimon S."/>
            <person name="Zhang W."/>
            <person name="Yang X."/>
            <person name="Jeffery I.B."/>
            <person name="Cooney J.C."/>
            <person name="Kagawa T.F."/>
            <person name="Liu W."/>
            <person name="Song Y."/>
            <person name="Salvetti E."/>
            <person name="Wrobel A."/>
            <person name="Rasinkangas P."/>
            <person name="Parkhill J."/>
            <person name="Rea M.C."/>
            <person name="O'Sullivan O."/>
            <person name="Ritari J."/>
            <person name="Douillard F.P."/>
            <person name="Paul Ross R."/>
            <person name="Yang R."/>
            <person name="Briner A.E."/>
            <person name="Felis G.E."/>
            <person name="de Vos W.M."/>
            <person name="Barrangou R."/>
            <person name="Klaenhammer T.R."/>
            <person name="Caufield P.W."/>
            <person name="Cui Y."/>
            <person name="Zhang H."/>
            <person name="O'Toole P.W."/>
        </authorList>
    </citation>
    <scope>NUCLEOTIDE SEQUENCE [LARGE SCALE GENOMIC DNA]</scope>
    <source>
        <strain evidence="5 6">JCM 17158</strain>
    </source>
</reference>
<dbReference type="InterPro" id="IPR018060">
    <property type="entry name" value="HTH_AraC"/>
</dbReference>
<dbReference type="PANTHER" id="PTHR43280">
    <property type="entry name" value="ARAC-FAMILY TRANSCRIPTIONAL REGULATOR"/>
    <property type="match status" value="1"/>
</dbReference>
<dbReference type="Proteomes" id="UP000051804">
    <property type="component" value="Unassembled WGS sequence"/>
</dbReference>
<dbReference type="SMART" id="SM00342">
    <property type="entry name" value="HTH_ARAC"/>
    <property type="match status" value="1"/>
</dbReference>
<dbReference type="OrthoDB" id="9816335at2"/>
<sequence length="282" mass="31606">MYQAYSGNTAVELTTNSGRDANVPFSILQIRSDCQLKLERQTASLRAGDIALIRAEGPVTLEPLTPAGLDARLFIQPLPSDAVYGPNTIINSLLKTRDTAHVIFRRIAHNIIDAYCDQLVRLAAVTPQDALVEYEQSMIAHLLITELSRADLNAMMIIESDFPETDLRLTPKDRQAGIILNYVMANLATVTLSDAAAHFGYEVNYFSRLCHQLFQKPFSEEVRFVRMNQGKKLLELSNQSINDIAANLGYKSPASFDRHFKAFTGLTPSAYRQRFNRVQTHD</sequence>
<organism evidence="5 6">
    <name type="scientific">Lacticaseibacillus nasuensis JCM 17158</name>
    <dbReference type="NCBI Taxonomy" id="1291734"/>
    <lineage>
        <taxon>Bacteria</taxon>
        <taxon>Bacillati</taxon>
        <taxon>Bacillota</taxon>
        <taxon>Bacilli</taxon>
        <taxon>Lactobacillales</taxon>
        <taxon>Lactobacillaceae</taxon>
        <taxon>Lacticaseibacillus</taxon>
    </lineage>
</organism>
<dbReference type="PROSITE" id="PS01124">
    <property type="entry name" value="HTH_ARAC_FAMILY_2"/>
    <property type="match status" value="1"/>
</dbReference>
<proteinExistence type="predicted"/>
<keyword evidence="2" id="KW-0238">DNA-binding</keyword>
<comment type="caution">
    <text evidence="5">The sequence shown here is derived from an EMBL/GenBank/DDBJ whole genome shotgun (WGS) entry which is preliminary data.</text>
</comment>
<dbReference type="InterPro" id="IPR020449">
    <property type="entry name" value="Tscrpt_reg_AraC-type_HTH"/>
</dbReference>
<dbReference type="PATRIC" id="fig|1291734.4.peg.1828"/>
<dbReference type="AlphaFoldDB" id="A0A0R1JSB1"/>
<evidence type="ECO:0000259" key="4">
    <source>
        <dbReference type="PROSITE" id="PS01124"/>
    </source>
</evidence>
<dbReference type="EMBL" id="AZDJ01000003">
    <property type="protein sequence ID" value="KRK73947.1"/>
    <property type="molecule type" value="Genomic_DNA"/>
</dbReference>
<dbReference type="GO" id="GO:0043565">
    <property type="term" value="F:sequence-specific DNA binding"/>
    <property type="evidence" value="ECO:0007669"/>
    <property type="project" value="InterPro"/>
</dbReference>
<dbReference type="PANTHER" id="PTHR43280:SF10">
    <property type="entry name" value="REGULATORY PROTEIN POCR"/>
    <property type="match status" value="1"/>
</dbReference>
<keyword evidence="6" id="KW-1185">Reference proteome</keyword>
<dbReference type="SUPFAM" id="SSF46689">
    <property type="entry name" value="Homeodomain-like"/>
    <property type="match status" value="1"/>
</dbReference>